<feature type="transmembrane region" description="Helical" evidence="1">
    <location>
        <begin position="7"/>
        <end position="29"/>
    </location>
</feature>
<sequence length="181" mass="21433">MKKSKIILIHFVLFILLSLVFFFSAESILKTFAPDLNYVTVWITLVIFGIAFIFIVLLISCLIFILRKKKTKKRKKIEKIELTKNGFQINYDEEITQFKWSEIEKLTGFKVDRITTDDICLKIESDNKISFATEEFEGWRIFMTELLNKFPEIDKNWESIIAIPAFERKETELYNRNKNVG</sequence>
<keyword evidence="1" id="KW-0472">Membrane</keyword>
<proteinExistence type="predicted"/>
<name>A0A2N3HHQ5_9FLAO</name>
<dbReference type="EMBL" id="PJEO01000049">
    <property type="protein sequence ID" value="PKQ44481.1"/>
    <property type="molecule type" value="Genomic_DNA"/>
</dbReference>
<feature type="transmembrane region" description="Helical" evidence="1">
    <location>
        <begin position="41"/>
        <end position="66"/>
    </location>
</feature>
<dbReference type="AlphaFoldDB" id="A0A2N3HHQ5"/>
<keyword evidence="1" id="KW-0812">Transmembrane</keyword>
<evidence type="ECO:0000313" key="2">
    <source>
        <dbReference type="EMBL" id="PKQ44481.1"/>
    </source>
</evidence>
<accession>A0A2N3HHQ5</accession>
<keyword evidence="3" id="KW-1185">Reference proteome</keyword>
<dbReference type="OrthoDB" id="1353806at2"/>
<reference evidence="2 3" key="1">
    <citation type="submission" date="2017-12" db="EMBL/GenBank/DDBJ databases">
        <title>Confluentibacter flavum sp. nov., isolated from the saline lake.</title>
        <authorList>
            <person name="Yu L."/>
        </authorList>
    </citation>
    <scope>NUCLEOTIDE SEQUENCE [LARGE SCALE GENOMIC DNA]</scope>
    <source>
        <strain evidence="2 3">3B</strain>
    </source>
</reference>
<keyword evidence="1" id="KW-1133">Transmembrane helix</keyword>
<dbReference type="RefSeq" id="WP_106660225.1">
    <property type="nucleotide sequence ID" value="NZ_PJEO01000049.1"/>
</dbReference>
<gene>
    <name evidence="2" type="ORF">CSW08_12565</name>
</gene>
<evidence type="ECO:0000313" key="3">
    <source>
        <dbReference type="Proteomes" id="UP000233435"/>
    </source>
</evidence>
<comment type="caution">
    <text evidence="2">The sequence shown here is derived from an EMBL/GenBank/DDBJ whole genome shotgun (WGS) entry which is preliminary data.</text>
</comment>
<dbReference type="Proteomes" id="UP000233435">
    <property type="component" value="Unassembled WGS sequence"/>
</dbReference>
<organism evidence="2 3">
    <name type="scientific">Confluentibacter flavum</name>
    <dbReference type="NCBI Taxonomy" id="1909700"/>
    <lineage>
        <taxon>Bacteria</taxon>
        <taxon>Pseudomonadati</taxon>
        <taxon>Bacteroidota</taxon>
        <taxon>Flavobacteriia</taxon>
        <taxon>Flavobacteriales</taxon>
        <taxon>Flavobacteriaceae</taxon>
        <taxon>Confluentibacter</taxon>
    </lineage>
</organism>
<protein>
    <submittedName>
        <fullName evidence="2">Uncharacterized protein</fullName>
    </submittedName>
</protein>
<evidence type="ECO:0000256" key="1">
    <source>
        <dbReference type="SAM" id="Phobius"/>
    </source>
</evidence>